<evidence type="ECO:0000313" key="8">
    <source>
        <dbReference type="RefSeq" id="XP_013788153.2"/>
    </source>
</evidence>
<keyword evidence="7" id="KW-1185">Reference proteome</keyword>
<feature type="chain" id="PRO_5045078285" evidence="5">
    <location>
        <begin position="27"/>
        <end position="515"/>
    </location>
</feature>
<feature type="domain" description="LRRCT" evidence="6">
    <location>
        <begin position="379"/>
        <end position="434"/>
    </location>
</feature>
<keyword evidence="4" id="KW-1133">Transmembrane helix</keyword>
<evidence type="ECO:0000256" key="5">
    <source>
        <dbReference type="SAM" id="SignalP"/>
    </source>
</evidence>
<feature type="transmembrane region" description="Helical" evidence="4">
    <location>
        <begin position="442"/>
        <end position="464"/>
    </location>
</feature>
<dbReference type="SMART" id="SM00369">
    <property type="entry name" value="LRR_TYP"/>
    <property type="match status" value="10"/>
</dbReference>
<dbReference type="PANTHER" id="PTHR24369">
    <property type="entry name" value="ANTIGEN BSP, PUTATIVE-RELATED"/>
    <property type="match status" value="1"/>
</dbReference>
<keyword evidence="1" id="KW-0433">Leucine-rich repeat</keyword>
<protein>
    <submittedName>
        <fullName evidence="8">Leucine-rich repeat neuronal protein 2-like</fullName>
    </submittedName>
</protein>
<dbReference type="InterPro" id="IPR032675">
    <property type="entry name" value="LRR_dom_sf"/>
</dbReference>
<evidence type="ECO:0000256" key="2">
    <source>
        <dbReference type="ARBA" id="ARBA00022729"/>
    </source>
</evidence>
<dbReference type="SMART" id="SM00365">
    <property type="entry name" value="LRR_SD22"/>
    <property type="match status" value="3"/>
</dbReference>
<keyword evidence="2 5" id="KW-0732">Signal</keyword>
<dbReference type="Proteomes" id="UP000694941">
    <property type="component" value="Unplaced"/>
</dbReference>
<dbReference type="Gene3D" id="3.80.10.10">
    <property type="entry name" value="Ribonuclease Inhibitor"/>
    <property type="match status" value="3"/>
</dbReference>
<dbReference type="SUPFAM" id="SSF52058">
    <property type="entry name" value="L domain-like"/>
    <property type="match status" value="1"/>
</dbReference>
<dbReference type="InterPro" id="IPR050541">
    <property type="entry name" value="LRR_TM_domain-containing"/>
</dbReference>
<keyword evidence="4" id="KW-0472">Membrane</keyword>
<dbReference type="SMART" id="SM00082">
    <property type="entry name" value="LRRCT"/>
    <property type="match status" value="1"/>
</dbReference>
<dbReference type="InterPro" id="IPR000483">
    <property type="entry name" value="Cys-rich_flank_reg_C"/>
</dbReference>
<accession>A0ABM1BT47</accession>
<evidence type="ECO:0000256" key="1">
    <source>
        <dbReference type="ARBA" id="ARBA00022614"/>
    </source>
</evidence>
<name>A0ABM1BT47_LIMPO</name>
<evidence type="ECO:0000256" key="4">
    <source>
        <dbReference type="SAM" id="Phobius"/>
    </source>
</evidence>
<keyword evidence="3" id="KW-0677">Repeat</keyword>
<sequence length="515" mass="58726">MQCLRGSPGIMVLLYYILCLWTEVAAMCPMRCKCDDQSLRVLCGDANLDVVPITLNPELRELVLKNNHIKGIMASFSVYHNLEYLDVSHNQLVDLGEFNFKMQSHLGSLILNRNMISLIHNNSFAGLQQLKVLYLNENFLEDIPPRAFVHLPNLETLDLSQNRIATISNDAFQVLGKIRSLLLRDNKLNYIPRIAFRVLPTLIKLDFGLNTITEIPKRAFASLKHLEELSLDGCGLRKIHSGGFQQLSSVLVLNLHDNEFQQIPTVVLNDLHRLEELNIGQNKFRELGPYSFQRLKYLRVVRISGSPFFTSIRKDAFLGNIYLQELFISHNKHLNHIESQTFDDLPNLKYVSLRGNAFTKFDHDLLPWHNIDVLDIRDNPLICNCKILWLRKLLRNKNVSSEAPSNVMDVHCASPPGLKNVLLTEVTKEDLGCYVENRRQQMIIGIIVAAVIALGALIFLGFCYREKLAVTLKNKWTPGRKEPQYQKTACVEEENAAVLQTTAQQSLKMTPTTEL</sequence>
<feature type="signal peptide" evidence="5">
    <location>
        <begin position="1"/>
        <end position="26"/>
    </location>
</feature>
<dbReference type="Pfam" id="PF00560">
    <property type="entry name" value="LRR_1"/>
    <property type="match status" value="1"/>
</dbReference>
<evidence type="ECO:0000259" key="6">
    <source>
        <dbReference type="SMART" id="SM00082"/>
    </source>
</evidence>
<dbReference type="PROSITE" id="PS51450">
    <property type="entry name" value="LRR"/>
    <property type="match status" value="2"/>
</dbReference>
<dbReference type="Pfam" id="PF13855">
    <property type="entry name" value="LRR_8"/>
    <property type="match status" value="3"/>
</dbReference>
<keyword evidence="4" id="KW-0812">Transmembrane</keyword>
<organism evidence="7 8">
    <name type="scientific">Limulus polyphemus</name>
    <name type="common">Atlantic horseshoe crab</name>
    <dbReference type="NCBI Taxonomy" id="6850"/>
    <lineage>
        <taxon>Eukaryota</taxon>
        <taxon>Metazoa</taxon>
        <taxon>Ecdysozoa</taxon>
        <taxon>Arthropoda</taxon>
        <taxon>Chelicerata</taxon>
        <taxon>Merostomata</taxon>
        <taxon>Xiphosura</taxon>
        <taxon>Limulidae</taxon>
        <taxon>Limulus</taxon>
    </lineage>
</organism>
<evidence type="ECO:0000313" key="7">
    <source>
        <dbReference type="Proteomes" id="UP000694941"/>
    </source>
</evidence>
<dbReference type="PANTHER" id="PTHR24369:SF210">
    <property type="entry name" value="CHAOPTIN-RELATED"/>
    <property type="match status" value="1"/>
</dbReference>
<dbReference type="PRINTS" id="PR00019">
    <property type="entry name" value="LEURICHRPT"/>
</dbReference>
<dbReference type="GeneID" id="106472066"/>
<dbReference type="RefSeq" id="XP_013788153.2">
    <property type="nucleotide sequence ID" value="XM_013932699.2"/>
</dbReference>
<reference evidence="8" key="1">
    <citation type="submission" date="2025-08" db="UniProtKB">
        <authorList>
            <consortium name="RefSeq"/>
        </authorList>
    </citation>
    <scope>IDENTIFICATION</scope>
    <source>
        <tissue evidence="8">Muscle</tissue>
    </source>
</reference>
<evidence type="ECO:0000256" key="3">
    <source>
        <dbReference type="ARBA" id="ARBA00022737"/>
    </source>
</evidence>
<gene>
    <name evidence="8" type="primary">LOC106472066</name>
</gene>
<dbReference type="InterPro" id="IPR003591">
    <property type="entry name" value="Leu-rich_rpt_typical-subtyp"/>
</dbReference>
<dbReference type="InterPro" id="IPR001611">
    <property type="entry name" value="Leu-rich_rpt"/>
</dbReference>
<proteinExistence type="predicted"/>